<feature type="region of interest" description="Disordered" evidence="1">
    <location>
        <begin position="1"/>
        <end position="31"/>
    </location>
</feature>
<dbReference type="AlphaFoldDB" id="A0A4Y2E9Z3"/>
<comment type="caution">
    <text evidence="2">The sequence shown here is derived from an EMBL/GenBank/DDBJ whole genome shotgun (WGS) entry which is preliminary data.</text>
</comment>
<accession>A0A4Y2E9Z3</accession>
<organism evidence="2 3">
    <name type="scientific">Araneus ventricosus</name>
    <name type="common">Orbweaver spider</name>
    <name type="synonym">Epeira ventricosa</name>
    <dbReference type="NCBI Taxonomy" id="182803"/>
    <lineage>
        <taxon>Eukaryota</taxon>
        <taxon>Metazoa</taxon>
        <taxon>Ecdysozoa</taxon>
        <taxon>Arthropoda</taxon>
        <taxon>Chelicerata</taxon>
        <taxon>Arachnida</taxon>
        <taxon>Araneae</taxon>
        <taxon>Araneomorphae</taxon>
        <taxon>Entelegynae</taxon>
        <taxon>Araneoidea</taxon>
        <taxon>Araneidae</taxon>
        <taxon>Araneus</taxon>
    </lineage>
</organism>
<feature type="compositionally biased region" description="Acidic residues" evidence="1">
    <location>
        <begin position="14"/>
        <end position="31"/>
    </location>
</feature>
<protein>
    <submittedName>
        <fullName evidence="2">Uncharacterized protein</fullName>
    </submittedName>
</protein>
<evidence type="ECO:0000313" key="2">
    <source>
        <dbReference type="EMBL" id="GBM25751.1"/>
    </source>
</evidence>
<dbReference type="Proteomes" id="UP000499080">
    <property type="component" value="Unassembled WGS sequence"/>
</dbReference>
<dbReference type="EMBL" id="BGPR01092047">
    <property type="protein sequence ID" value="GBM25751.1"/>
    <property type="molecule type" value="Genomic_DNA"/>
</dbReference>
<proteinExistence type="predicted"/>
<name>A0A4Y2E9Z3_ARAVE</name>
<sequence>DQFTYYDRFRLDDATEDEENNDEEEIEEIPP</sequence>
<evidence type="ECO:0000256" key="1">
    <source>
        <dbReference type="SAM" id="MobiDB-lite"/>
    </source>
</evidence>
<reference evidence="2 3" key="1">
    <citation type="journal article" date="2019" name="Sci. Rep.">
        <title>Orb-weaving spider Araneus ventricosus genome elucidates the spidroin gene catalogue.</title>
        <authorList>
            <person name="Kono N."/>
            <person name="Nakamura H."/>
            <person name="Ohtoshi R."/>
            <person name="Moran D.A.P."/>
            <person name="Shinohara A."/>
            <person name="Yoshida Y."/>
            <person name="Fujiwara M."/>
            <person name="Mori M."/>
            <person name="Tomita M."/>
            <person name="Arakawa K."/>
        </authorList>
    </citation>
    <scope>NUCLEOTIDE SEQUENCE [LARGE SCALE GENOMIC DNA]</scope>
</reference>
<feature type="non-terminal residue" evidence="2">
    <location>
        <position position="1"/>
    </location>
</feature>
<gene>
    <name evidence="2" type="ORF">AVEN_9763_1</name>
</gene>
<keyword evidence="3" id="KW-1185">Reference proteome</keyword>
<evidence type="ECO:0000313" key="3">
    <source>
        <dbReference type="Proteomes" id="UP000499080"/>
    </source>
</evidence>